<dbReference type="EMBL" id="KK852747">
    <property type="protein sequence ID" value="KDR17283.1"/>
    <property type="molecule type" value="Genomic_DNA"/>
</dbReference>
<dbReference type="AlphaFoldDB" id="A0A067R2P0"/>
<evidence type="ECO:0000256" key="1">
    <source>
        <dbReference type="SAM" id="SignalP"/>
    </source>
</evidence>
<evidence type="ECO:0000313" key="2">
    <source>
        <dbReference type="EMBL" id="KDR17283.1"/>
    </source>
</evidence>
<keyword evidence="1" id="KW-0732">Signal</keyword>
<evidence type="ECO:0000313" key="3">
    <source>
        <dbReference type="Proteomes" id="UP000027135"/>
    </source>
</evidence>
<gene>
    <name evidence="2" type="ORF">L798_08849</name>
</gene>
<accession>A0A067R2P0</accession>
<keyword evidence="3" id="KW-1185">Reference proteome</keyword>
<reference evidence="2 3" key="1">
    <citation type="journal article" date="2014" name="Nat. Commun.">
        <title>Molecular traces of alternative social organization in a termite genome.</title>
        <authorList>
            <person name="Terrapon N."/>
            <person name="Li C."/>
            <person name="Robertson H.M."/>
            <person name="Ji L."/>
            <person name="Meng X."/>
            <person name="Booth W."/>
            <person name="Chen Z."/>
            <person name="Childers C.P."/>
            <person name="Glastad K.M."/>
            <person name="Gokhale K."/>
            <person name="Gowin J."/>
            <person name="Gronenberg W."/>
            <person name="Hermansen R.A."/>
            <person name="Hu H."/>
            <person name="Hunt B.G."/>
            <person name="Huylmans A.K."/>
            <person name="Khalil S.M."/>
            <person name="Mitchell R.D."/>
            <person name="Munoz-Torres M.C."/>
            <person name="Mustard J.A."/>
            <person name="Pan H."/>
            <person name="Reese J.T."/>
            <person name="Scharf M.E."/>
            <person name="Sun F."/>
            <person name="Vogel H."/>
            <person name="Xiao J."/>
            <person name="Yang W."/>
            <person name="Yang Z."/>
            <person name="Yang Z."/>
            <person name="Zhou J."/>
            <person name="Zhu J."/>
            <person name="Brent C.S."/>
            <person name="Elsik C.G."/>
            <person name="Goodisman M.A."/>
            <person name="Liberles D.A."/>
            <person name="Roe R.M."/>
            <person name="Vargo E.L."/>
            <person name="Vilcinskas A."/>
            <person name="Wang J."/>
            <person name="Bornberg-Bauer E."/>
            <person name="Korb J."/>
            <person name="Zhang G."/>
            <person name="Liebig J."/>
        </authorList>
    </citation>
    <scope>NUCLEOTIDE SEQUENCE [LARGE SCALE GENOMIC DNA]</scope>
    <source>
        <tissue evidence="2">Whole organism</tissue>
    </source>
</reference>
<feature type="chain" id="PRO_5001647980" description="Protein TsetseEP domain-containing protein" evidence="1">
    <location>
        <begin position="19"/>
        <end position="235"/>
    </location>
</feature>
<sequence length="235" mass="25301">MNAKIIIIALCAAQFAAAQENGFISYFRSIIDDVQTLEQQYTQSISKALNAGESEIESLLQQLQNQQANVLDKLNISDSAPEVIACIQQEEEKATEVANDAYAQLQAAVVSQSEDAQVYINKAKDIGKQVLETAEQIAVNLSVCRDKGIFTTITCLPNAIVKATVAASVFRSKLQEVLDSAQSSISQLASTLSSSVQTYTQNAAQQLNEISEDFNKCIENAAANSTSSEPASPNE</sequence>
<dbReference type="InParanoid" id="A0A067R2P0"/>
<protein>
    <recommendedName>
        <fullName evidence="4">Protein TsetseEP domain-containing protein</fullName>
    </recommendedName>
</protein>
<organism evidence="2 3">
    <name type="scientific">Zootermopsis nevadensis</name>
    <name type="common">Dampwood termite</name>
    <dbReference type="NCBI Taxonomy" id="136037"/>
    <lineage>
        <taxon>Eukaryota</taxon>
        <taxon>Metazoa</taxon>
        <taxon>Ecdysozoa</taxon>
        <taxon>Arthropoda</taxon>
        <taxon>Hexapoda</taxon>
        <taxon>Insecta</taxon>
        <taxon>Pterygota</taxon>
        <taxon>Neoptera</taxon>
        <taxon>Polyneoptera</taxon>
        <taxon>Dictyoptera</taxon>
        <taxon>Blattodea</taxon>
        <taxon>Blattoidea</taxon>
        <taxon>Termitoidae</taxon>
        <taxon>Termopsidae</taxon>
        <taxon>Zootermopsis</taxon>
    </lineage>
</organism>
<evidence type="ECO:0008006" key="4">
    <source>
        <dbReference type="Google" id="ProtNLM"/>
    </source>
</evidence>
<proteinExistence type="predicted"/>
<name>A0A067R2P0_ZOONE</name>
<feature type="signal peptide" evidence="1">
    <location>
        <begin position="1"/>
        <end position="18"/>
    </location>
</feature>
<dbReference type="Proteomes" id="UP000027135">
    <property type="component" value="Unassembled WGS sequence"/>
</dbReference>